<evidence type="ECO:0000256" key="2">
    <source>
        <dbReference type="ARBA" id="ARBA00022737"/>
    </source>
</evidence>
<evidence type="ECO:0000313" key="5">
    <source>
        <dbReference type="Proteomes" id="UP000026960"/>
    </source>
</evidence>
<feature type="domain" description="DJ-1/PfpI" evidence="3">
    <location>
        <begin position="265"/>
        <end position="353"/>
    </location>
</feature>
<dbReference type="InterPro" id="IPR029062">
    <property type="entry name" value="Class_I_gatase-like"/>
</dbReference>
<dbReference type="GO" id="GO:0005737">
    <property type="term" value="C:cytoplasm"/>
    <property type="evidence" value="ECO:0007669"/>
    <property type="project" value="TreeGrafter"/>
</dbReference>
<reference evidence="4" key="2">
    <citation type="submission" date="2015-03" db="UniProtKB">
        <authorList>
            <consortium name="EnsemblPlants"/>
        </authorList>
    </citation>
    <scope>IDENTIFICATION</scope>
</reference>
<dbReference type="InterPro" id="IPR050325">
    <property type="entry name" value="Prot/Nucl_acid_deglycase"/>
</dbReference>
<dbReference type="PANTHER" id="PTHR48094">
    <property type="entry name" value="PROTEIN/NUCLEIC ACID DEGLYCASE DJ-1-RELATED"/>
    <property type="match status" value="1"/>
</dbReference>
<protein>
    <recommendedName>
        <fullName evidence="3">DJ-1/PfpI domain-containing protein</fullName>
    </recommendedName>
</protein>
<reference evidence="4" key="1">
    <citation type="journal article" date="2009" name="Rice">
        <title>De Novo Next Generation Sequencing of Plant Genomes.</title>
        <authorList>
            <person name="Rounsley S."/>
            <person name="Marri P.R."/>
            <person name="Yu Y."/>
            <person name="He R."/>
            <person name="Sisneros N."/>
            <person name="Goicoechea J.L."/>
            <person name="Lee S.J."/>
            <person name="Angelova A."/>
            <person name="Kudrna D."/>
            <person name="Luo M."/>
            <person name="Affourtit J."/>
            <person name="Desany B."/>
            <person name="Knight J."/>
            <person name="Niazi F."/>
            <person name="Egholm M."/>
            <person name="Wing R.A."/>
        </authorList>
    </citation>
    <scope>NUCLEOTIDE SEQUENCE [LARGE SCALE GENOMIC DNA]</scope>
    <source>
        <strain evidence="4">cv. IRGC 105608</strain>
    </source>
</reference>
<feature type="domain" description="DJ-1/PfpI" evidence="3">
    <location>
        <begin position="217"/>
        <end position="264"/>
    </location>
</feature>
<dbReference type="CDD" id="cd03135">
    <property type="entry name" value="GATase1_DJ-1"/>
    <property type="match status" value="2"/>
</dbReference>
<dbReference type="Pfam" id="PF01965">
    <property type="entry name" value="DJ-1_PfpI"/>
    <property type="match status" value="3"/>
</dbReference>
<keyword evidence="5" id="KW-1185">Reference proteome</keyword>
<dbReference type="PaxDb" id="65489-OBART01G07390.1"/>
<dbReference type="Proteomes" id="UP000026960">
    <property type="component" value="Chromosome 1"/>
</dbReference>
<dbReference type="EnsemblPlants" id="OBART01G07390.1">
    <property type="protein sequence ID" value="OBART01G07390.1"/>
    <property type="gene ID" value="OBART01G07390"/>
</dbReference>
<sequence>MAAQASPPTKKVLVPIVAGTEPVEAAVPIDVLRRAGADVTVASADDGELVVEVMYGVRIVADALVAGGDCAAAHFDLIVLPGGVPGAANLGGCAALEAMVRRHAAARGLYAAICAAPPLALASWGMLNGLKATAHPLFVDKFPPEVAAVDASVVVDASAVTSRGPATSTEFALALVEQLYSKNKAEQIAKEMLVRYDAGYTIDEVNSVQWKCNGTPKVLVPVANGTEEMELITIIDVLRRADADVVVASAENAGVEIVARHGMRIGGTPGAKTMSSNEKLVALLKKQAAASKPYGAIGAATAHVLEPHGLLEGKKAADQDGGGECESRVVVDGNVITSGGTGTAMEFAVAAVEKLLGRDVAQRMLDYEISSPVVKLESPRTGHACASTETAAATTRRSIPGHSRHATPLSLHAAATPTLPLPSPAGKRGRGTHHEVATSIFPANDARITPPRPYRTGQ</sequence>
<dbReference type="InterPro" id="IPR002818">
    <property type="entry name" value="DJ-1/PfpI"/>
</dbReference>
<proteinExistence type="inferred from homology"/>
<feature type="domain" description="DJ-1/PfpI" evidence="3">
    <location>
        <begin position="10"/>
        <end position="178"/>
    </location>
</feature>
<dbReference type="Gene3D" id="3.40.50.880">
    <property type="match status" value="2"/>
</dbReference>
<dbReference type="STRING" id="65489.A0A0D3EL41"/>
<dbReference type="FunFam" id="3.40.50.880:FF:000015">
    <property type="entry name" value="Protein DJ-1 homolog C"/>
    <property type="match status" value="1"/>
</dbReference>
<comment type="similarity">
    <text evidence="1">Belongs to the peptidase C56 family.</text>
</comment>
<accession>A0A0D3EL41</accession>
<dbReference type="Gramene" id="OBART01G07390.1">
    <property type="protein sequence ID" value="OBART01G07390.1"/>
    <property type="gene ID" value="OBART01G07390"/>
</dbReference>
<evidence type="ECO:0000256" key="1">
    <source>
        <dbReference type="ARBA" id="ARBA00008542"/>
    </source>
</evidence>
<name>A0A0D3EL41_9ORYZ</name>
<dbReference type="InterPro" id="IPR006287">
    <property type="entry name" value="DJ-1"/>
</dbReference>
<dbReference type="PANTHER" id="PTHR48094:SF15">
    <property type="entry name" value="OS01G0217500 PROTEIN"/>
    <property type="match status" value="1"/>
</dbReference>
<organism evidence="4">
    <name type="scientific">Oryza barthii</name>
    <dbReference type="NCBI Taxonomy" id="65489"/>
    <lineage>
        <taxon>Eukaryota</taxon>
        <taxon>Viridiplantae</taxon>
        <taxon>Streptophyta</taxon>
        <taxon>Embryophyta</taxon>
        <taxon>Tracheophyta</taxon>
        <taxon>Spermatophyta</taxon>
        <taxon>Magnoliopsida</taxon>
        <taxon>Liliopsida</taxon>
        <taxon>Poales</taxon>
        <taxon>Poaceae</taxon>
        <taxon>BOP clade</taxon>
        <taxon>Oryzoideae</taxon>
        <taxon>Oryzeae</taxon>
        <taxon>Oryzinae</taxon>
        <taxon>Oryza</taxon>
    </lineage>
</organism>
<dbReference type="AlphaFoldDB" id="A0A0D3EL41"/>
<dbReference type="GO" id="GO:1903189">
    <property type="term" value="P:glyoxal metabolic process"/>
    <property type="evidence" value="ECO:0007669"/>
    <property type="project" value="TreeGrafter"/>
</dbReference>
<keyword evidence="2" id="KW-0677">Repeat</keyword>
<evidence type="ECO:0000313" key="4">
    <source>
        <dbReference type="EnsemblPlants" id="OBART01G07390.1"/>
    </source>
</evidence>
<dbReference type="HOGENOM" id="CLU_000445_44_0_1"/>
<dbReference type="eggNOG" id="KOG2764">
    <property type="taxonomic scope" value="Eukaryota"/>
</dbReference>
<evidence type="ECO:0000259" key="3">
    <source>
        <dbReference type="Pfam" id="PF01965"/>
    </source>
</evidence>
<dbReference type="SUPFAM" id="SSF52317">
    <property type="entry name" value="Class I glutamine amidotransferase-like"/>
    <property type="match status" value="2"/>
</dbReference>
<dbReference type="NCBIfam" id="TIGR01383">
    <property type="entry name" value="not_thiJ"/>
    <property type="match status" value="1"/>
</dbReference>